<dbReference type="Proteomes" id="UP000054558">
    <property type="component" value="Unassembled WGS sequence"/>
</dbReference>
<dbReference type="EMBL" id="DF237080">
    <property type="protein sequence ID" value="GAQ82991.1"/>
    <property type="molecule type" value="Genomic_DNA"/>
</dbReference>
<reference evidence="1 2" key="1">
    <citation type="journal article" date="2014" name="Nat. Commun.">
        <title>Klebsormidium flaccidum genome reveals primary factors for plant terrestrial adaptation.</title>
        <authorList>
            <person name="Hori K."/>
            <person name="Maruyama F."/>
            <person name="Fujisawa T."/>
            <person name="Togashi T."/>
            <person name="Yamamoto N."/>
            <person name="Seo M."/>
            <person name="Sato S."/>
            <person name="Yamada T."/>
            <person name="Mori H."/>
            <person name="Tajima N."/>
            <person name="Moriyama T."/>
            <person name="Ikeuchi M."/>
            <person name="Watanabe M."/>
            <person name="Wada H."/>
            <person name="Kobayashi K."/>
            <person name="Saito M."/>
            <person name="Masuda T."/>
            <person name="Sasaki-Sekimoto Y."/>
            <person name="Mashiguchi K."/>
            <person name="Awai K."/>
            <person name="Shimojima M."/>
            <person name="Masuda S."/>
            <person name="Iwai M."/>
            <person name="Nobusawa T."/>
            <person name="Narise T."/>
            <person name="Kondo S."/>
            <person name="Saito H."/>
            <person name="Sato R."/>
            <person name="Murakawa M."/>
            <person name="Ihara Y."/>
            <person name="Oshima-Yamada Y."/>
            <person name="Ohtaka K."/>
            <person name="Satoh M."/>
            <person name="Sonobe K."/>
            <person name="Ishii M."/>
            <person name="Ohtani R."/>
            <person name="Kanamori-Sato M."/>
            <person name="Honoki R."/>
            <person name="Miyazaki D."/>
            <person name="Mochizuki H."/>
            <person name="Umetsu J."/>
            <person name="Higashi K."/>
            <person name="Shibata D."/>
            <person name="Kamiya Y."/>
            <person name="Sato N."/>
            <person name="Nakamura Y."/>
            <person name="Tabata S."/>
            <person name="Ida S."/>
            <person name="Kurokawa K."/>
            <person name="Ohta H."/>
        </authorList>
    </citation>
    <scope>NUCLEOTIDE SEQUENCE [LARGE SCALE GENOMIC DNA]</scope>
    <source>
        <strain evidence="1 2">NIES-2285</strain>
    </source>
</reference>
<sequence length="403" mass="44040">MHQPSWSKDSDVLLQKTETSRSQDEPEQGYFAIALLEKVCNALHEILNSLHLRGIDSGVVVVAAVTMARTSEAPPAAVRGGPHLTVSWRRPGSKRWQPFEDKVGRAILAAGASGEATFQLEETVRRSPRFSSEQWKKKRARASRRSLKEAKQDDLVVTLKNIGDGSPASNSGPAIRWGFSSTCTFDRLPNTARALAAMIAECEAATKRQIISELLNFLTSEERINEFLSKIDIGCQPVHYYSPGLVAKCGTLRVSRVAVNERARPGGALYERFLTTMVGHVADLGGALQSLMGSATQSIAPLTFAFHGTPPPNVPSILESGMLPEKRVAAGDWFGTLPFVSVNYCQKEYGKGIFGGPPFRVILFLILSIRKALLYDYNSDAGVIVVSNPHYELPVCTVDLEKN</sequence>
<dbReference type="AlphaFoldDB" id="A0A1Y1I1D6"/>
<name>A0A1Y1I1D6_KLENI</name>
<dbReference type="OrthoDB" id="10320137at2759"/>
<proteinExistence type="predicted"/>
<protein>
    <submittedName>
        <fullName evidence="1">Uncharacterized protein</fullName>
    </submittedName>
</protein>
<gene>
    <name evidence="1" type="ORF">KFL_001310210</name>
</gene>
<accession>A0A1Y1I1D6</accession>
<evidence type="ECO:0000313" key="1">
    <source>
        <dbReference type="EMBL" id="GAQ82991.1"/>
    </source>
</evidence>
<organism evidence="1 2">
    <name type="scientific">Klebsormidium nitens</name>
    <name type="common">Green alga</name>
    <name type="synonym">Ulothrix nitens</name>
    <dbReference type="NCBI Taxonomy" id="105231"/>
    <lineage>
        <taxon>Eukaryota</taxon>
        <taxon>Viridiplantae</taxon>
        <taxon>Streptophyta</taxon>
        <taxon>Klebsormidiophyceae</taxon>
        <taxon>Klebsormidiales</taxon>
        <taxon>Klebsormidiaceae</taxon>
        <taxon>Klebsormidium</taxon>
    </lineage>
</organism>
<keyword evidence="2" id="KW-1185">Reference proteome</keyword>
<evidence type="ECO:0000313" key="2">
    <source>
        <dbReference type="Proteomes" id="UP000054558"/>
    </source>
</evidence>